<reference evidence="2" key="1">
    <citation type="journal article" date="2019" name="Int. J. Syst. Evol. Microbiol.">
        <title>The Global Catalogue of Microorganisms (GCM) 10K type strain sequencing project: providing services to taxonomists for standard genome sequencing and annotation.</title>
        <authorList>
            <consortium name="The Broad Institute Genomics Platform"/>
            <consortium name="The Broad Institute Genome Sequencing Center for Infectious Disease"/>
            <person name="Wu L."/>
            <person name="Ma J."/>
        </authorList>
    </citation>
    <scope>NUCLEOTIDE SEQUENCE [LARGE SCALE GENOMIC DNA]</scope>
    <source>
        <strain evidence="2">JCM 17460</strain>
    </source>
</reference>
<gene>
    <name evidence="1" type="ORF">GCM10022263_13490</name>
</gene>
<name>A0ABP6UZU4_9ACTN</name>
<comment type="caution">
    <text evidence="1">The sequence shown here is derived from an EMBL/GenBank/DDBJ whole genome shotgun (WGS) entry which is preliminary data.</text>
</comment>
<dbReference type="Proteomes" id="UP001500301">
    <property type="component" value="Unassembled WGS sequence"/>
</dbReference>
<protein>
    <submittedName>
        <fullName evidence="1">Uncharacterized protein</fullName>
    </submittedName>
</protein>
<evidence type="ECO:0000313" key="1">
    <source>
        <dbReference type="EMBL" id="GAA3526028.1"/>
    </source>
</evidence>
<dbReference type="RefSeq" id="WP_218233976.1">
    <property type="nucleotide sequence ID" value="NZ_BAABBB010000007.1"/>
</dbReference>
<proteinExistence type="predicted"/>
<keyword evidence="2" id="KW-1185">Reference proteome</keyword>
<evidence type="ECO:0000313" key="2">
    <source>
        <dbReference type="Proteomes" id="UP001500301"/>
    </source>
</evidence>
<dbReference type="EMBL" id="BAABBB010000007">
    <property type="protein sequence ID" value="GAA3526028.1"/>
    <property type="molecule type" value="Genomic_DNA"/>
</dbReference>
<sequence length="114" mass="12119">MSRVLRCVCSTCEGDVFTLRVDDEEGCAERTCTACGAVTLMLDSVEIVEQAELRACACPCGGESFNVAVGYLVRADGDVGWVYVGARCAADGLLGVYADWKIDYGPSDHLVNLA</sequence>
<accession>A0ABP6UZU4</accession>
<organism evidence="1 2">
    <name type="scientific">Nocardioides daeguensis</name>
    <dbReference type="NCBI Taxonomy" id="908359"/>
    <lineage>
        <taxon>Bacteria</taxon>
        <taxon>Bacillati</taxon>
        <taxon>Actinomycetota</taxon>
        <taxon>Actinomycetes</taxon>
        <taxon>Propionibacteriales</taxon>
        <taxon>Nocardioidaceae</taxon>
        <taxon>Nocardioides</taxon>
    </lineage>
</organism>